<accession>W0JUG8</accession>
<protein>
    <submittedName>
        <fullName evidence="2">Uncharacterized protein</fullName>
    </submittedName>
</protein>
<sequence length="52" mass="5937">MRSERSAAFDRPRIKPRSKERSTSLRTIGERSKTTSDDACFPQRKPSASKKP</sequence>
<evidence type="ECO:0000313" key="2">
    <source>
        <dbReference type="EMBL" id="AHG00885.1"/>
    </source>
</evidence>
<reference evidence="2 3" key="1">
    <citation type="submission" date="2014-01" db="EMBL/GenBank/DDBJ databases">
        <authorList>
            <consortium name="DOE Joint Genome Institute"/>
            <person name="Anderson I."/>
            <person name="Huntemann M."/>
            <person name="Han J."/>
            <person name="Chen A."/>
            <person name="Kyrpides N."/>
            <person name="Mavromatis K."/>
            <person name="Markowitz V."/>
            <person name="Palaniappan K."/>
            <person name="Ivanova N."/>
            <person name="Schaumberg A."/>
            <person name="Pati A."/>
            <person name="Liolios K."/>
            <person name="Nordberg H.P."/>
            <person name="Cantor M.N."/>
            <person name="Hua S.X."/>
            <person name="Woyke T."/>
        </authorList>
    </citation>
    <scope>NUCLEOTIDE SEQUENCE [LARGE SCALE GENOMIC DNA]</scope>
    <source>
        <strain evidence="2 3">XH-48</strain>
    </source>
</reference>
<proteinExistence type="predicted"/>
<organism evidence="2 3">
    <name type="scientific">Halostagnicola larsenii XH-48</name>
    <dbReference type="NCBI Taxonomy" id="797299"/>
    <lineage>
        <taxon>Archaea</taxon>
        <taxon>Methanobacteriati</taxon>
        <taxon>Methanobacteriota</taxon>
        <taxon>Stenosarchaea group</taxon>
        <taxon>Halobacteria</taxon>
        <taxon>Halobacteriales</taxon>
        <taxon>Natrialbaceae</taxon>
        <taxon>Halostagnicola</taxon>
    </lineage>
</organism>
<name>W0JUG8_9EURY</name>
<dbReference type="KEGG" id="hlr:HALLA_11235"/>
<dbReference type="AlphaFoldDB" id="W0JUG8"/>
<dbReference type="EMBL" id="CP007055">
    <property type="protein sequence ID" value="AHG00885.1"/>
    <property type="molecule type" value="Genomic_DNA"/>
</dbReference>
<dbReference type="Proteomes" id="UP000019024">
    <property type="component" value="Chromosome"/>
</dbReference>
<dbReference type="STRING" id="797299.HALLA_11235"/>
<keyword evidence="3" id="KW-1185">Reference proteome</keyword>
<gene>
    <name evidence="2" type="ORF">HALLA_11235</name>
</gene>
<feature type="compositionally biased region" description="Basic and acidic residues" evidence="1">
    <location>
        <begin position="1"/>
        <end position="36"/>
    </location>
</feature>
<feature type="region of interest" description="Disordered" evidence="1">
    <location>
        <begin position="1"/>
        <end position="52"/>
    </location>
</feature>
<evidence type="ECO:0000313" key="3">
    <source>
        <dbReference type="Proteomes" id="UP000019024"/>
    </source>
</evidence>
<dbReference type="HOGENOM" id="CLU_3075203_0_0_2"/>
<evidence type="ECO:0000256" key="1">
    <source>
        <dbReference type="SAM" id="MobiDB-lite"/>
    </source>
</evidence>